<keyword evidence="1" id="KW-1133">Transmembrane helix</keyword>
<feature type="domain" description="Acyltransferase 3" evidence="2">
    <location>
        <begin position="21"/>
        <end position="364"/>
    </location>
</feature>
<comment type="caution">
    <text evidence="3">The sequence shown here is derived from an EMBL/GenBank/DDBJ whole genome shotgun (WGS) entry which is preliminary data.</text>
</comment>
<feature type="transmembrane region" description="Helical" evidence="1">
    <location>
        <begin position="28"/>
        <end position="50"/>
    </location>
</feature>
<dbReference type="PANTHER" id="PTHR36927">
    <property type="entry name" value="BLR4337 PROTEIN"/>
    <property type="match status" value="1"/>
</dbReference>
<keyword evidence="3" id="KW-0012">Acyltransferase</keyword>
<feature type="transmembrane region" description="Helical" evidence="1">
    <location>
        <begin position="224"/>
        <end position="246"/>
    </location>
</feature>
<feature type="transmembrane region" description="Helical" evidence="1">
    <location>
        <begin position="350"/>
        <end position="370"/>
    </location>
</feature>
<feature type="transmembrane region" description="Helical" evidence="1">
    <location>
        <begin position="70"/>
        <end position="87"/>
    </location>
</feature>
<dbReference type="GO" id="GO:0016746">
    <property type="term" value="F:acyltransferase activity"/>
    <property type="evidence" value="ECO:0007669"/>
    <property type="project" value="UniProtKB-KW"/>
</dbReference>
<dbReference type="Pfam" id="PF01757">
    <property type="entry name" value="Acyl_transf_3"/>
    <property type="match status" value="1"/>
</dbReference>
<evidence type="ECO:0000256" key="1">
    <source>
        <dbReference type="SAM" id="Phobius"/>
    </source>
</evidence>
<evidence type="ECO:0000313" key="3">
    <source>
        <dbReference type="EMBL" id="MCI0755200.1"/>
    </source>
</evidence>
<keyword evidence="4" id="KW-1185">Reference proteome</keyword>
<reference evidence="3 4" key="1">
    <citation type="submission" date="2022-03" db="EMBL/GenBank/DDBJ databases">
        <title>Complete genome analysis of Roseomonas KG 17.1 : a prolific producer of plant growth promoters.</title>
        <authorList>
            <person name="Saadouli I."/>
            <person name="Najjari A."/>
            <person name="Mosbah A."/>
            <person name="Ouzari H.I."/>
        </authorList>
    </citation>
    <scope>NUCLEOTIDE SEQUENCE [LARGE SCALE GENOMIC DNA]</scope>
    <source>
        <strain evidence="3 4">KG17-1</strain>
    </source>
</reference>
<gene>
    <name evidence="3" type="ORF">MON41_15885</name>
</gene>
<name>A0ABS9W8F7_9PROT</name>
<accession>A0ABS9W8F7</accession>
<dbReference type="RefSeq" id="WP_120008722.1">
    <property type="nucleotide sequence ID" value="NZ_JALBUU010000028.1"/>
</dbReference>
<feature type="transmembrane region" description="Helical" evidence="1">
    <location>
        <begin position="258"/>
        <end position="275"/>
    </location>
</feature>
<evidence type="ECO:0000259" key="2">
    <source>
        <dbReference type="Pfam" id="PF01757"/>
    </source>
</evidence>
<dbReference type="InterPro" id="IPR050623">
    <property type="entry name" value="Glucan_succinyl_AcylTrfase"/>
</dbReference>
<keyword evidence="1" id="KW-0812">Transmembrane</keyword>
<dbReference type="Proteomes" id="UP001201985">
    <property type="component" value="Unassembled WGS sequence"/>
</dbReference>
<dbReference type="InterPro" id="IPR002656">
    <property type="entry name" value="Acyl_transf_3_dom"/>
</dbReference>
<feature type="transmembrane region" description="Helical" evidence="1">
    <location>
        <begin position="107"/>
        <end position="129"/>
    </location>
</feature>
<feature type="transmembrane region" description="Helical" evidence="1">
    <location>
        <begin position="326"/>
        <end position="344"/>
    </location>
</feature>
<organism evidence="3 4">
    <name type="scientific">Teichococcus vastitatis</name>
    <dbReference type="NCBI Taxonomy" id="2307076"/>
    <lineage>
        <taxon>Bacteria</taxon>
        <taxon>Pseudomonadati</taxon>
        <taxon>Pseudomonadota</taxon>
        <taxon>Alphaproteobacteria</taxon>
        <taxon>Acetobacterales</taxon>
        <taxon>Roseomonadaceae</taxon>
        <taxon>Roseomonas</taxon>
    </lineage>
</organism>
<evidence type="ECO:0000313" key="4">
    <source>
        <dbReference type="Proteomes" id="UP001201985"/>
    </source>
</evidence>
<dbReference type="EMBL" id="JALBUU010000028">
    <property type="protein sequence ID" value="MCI0755200.1"/>
    <property type="molecule type" value="Genomic_DNA"/>
</dbReference>
<dbReference type="PANTHER" id="PTHR36927:SF1">
    <property type="entry name" value="MDO-LIKE PROTEIN"/>
    <property type="match status" value="1"/>
</dbReference>
<feature type="transmembrane region" description="Helical" evidence="1">
    <location>
        <begin position="149"/>
        <end position="171"/>
    </location>
</feature>
<sequence length="398" mass="43711">MSAPPPSPRSPASPGGSQRWDYLDQMRAILMLVGIPYHVGLIYAYHATWIIESPDKSMPLTWFLQYSHTFRMPVFFLLAGFFGMLMIRRSDAATWLKGRVWRLGLPLVTALVLVSPPIVMASAVANGGWGHAIPGLLAALRSPDANWTVHLWFLIYLLGYCVLLAAAWGLRGPLRLERGLQAFQDRVERHPATGWLALLGTGLVCVGSAVLAALAGASYLLGEILIPAMFVGHGLVFLAGALLAVRLSWLEAFTRPRWGIWGLAIVSAGIMAVFQPEDDNLSRLITYFLWPIVGILFAHLLLSAARQWLDHSTALSRAMVDGAMTMYLVHVVFACWLAVGFLFVDWPAWAEFGIITVAAFLLSWGSHLLVRRSPLLMLLFNGRGSAPAGRIRLSTVTS</sequence>
<keyword evidence="3" id="KW-0808">Transferase</keyword>
<keyword evidence="1" id="KW-0472">Membrane</keyword>
<feature type="transmembrane region" description="Helical" evidence="1">
    <location>
        <begin position="287"/>
        <end position="305"/>
    </location>
</feature>
<proteinExistence type="predicted"/>
<protein>
    <submittedName>
        <fullName evidence="3">Acyltransferase family protein</fullName>
    </submittedName>
</protein>
<feature type="transmembrane region" description="Helical" evidence="1">
    <location>
        <begin position="192"/>
        <end position="218"/>
    </location>
</feature>